<evidence type="ECO:0000259" key="1">
    <source>
        <dbReference type="Pfam" id="PF01936"/>
    </source>
</evidence>
<dbReference type="OrthoDB" id="1114196at2759"/>
<dbReference type="InterPro" id="IPR021139">
    <property type="entry name" value="NYN"/>
</dbReference>
<name>A0A6D2ICQ8_9BRAS</name>
<accession>A0A6D2ICQ8</accession>
<dbReference type="GO" id="GO:0004540">
    <property type="term" value="F:RNA nuclease activity"/>
    <property type="evidence" value="ECO:0007669"/>
    <property type="project" value="InterPro"/>
</dbReference>
<comment type="caution">
    <text evidence="2">The sequence shown here is derived from an EMBL/GenBank/DDBJ whole genome shotgun (WGS) entry which is preliminary data.</text>
</comment>
<dbReference type="GO" id="GO:0005777">
    <property type="term" value="C:peroxisome"/>
    <property type="evidence" value="ECO:0007669"/>
    <property type="project" value="InterPro"/>
</dbReference>
<gene>
    <name evidence="2" type="ORF">MERR_LOCUS13779</name>
</gene>
<keyword evidence="3" id="KW-1185">Reference proteome</keyword>
<dbReference type="GO" id="GO:0010468">
    <property type="term" value="P:regulation of gene expression"/>
    <property type="evidence" value="ECO:0007669"/>
    <property type="project" value="InterPro"/>
</dbReference>
<evidence type="ECO:0000313" key="3">
    <source>
        <dbReference type="Proteomes" id="UP000467841"/>
    </source>
</evidence>
<organism evidence="2 3">
    <name type="scientific">Microthlaspi erraticum</name>
    <dbReference type="NCBI Taxonomy" id="1685480"/>
    <lineage>
        <taxon>Eukaryota</taxon>
        <taxon>Viridiplantae</taxon>
        <taxon>Streptophyta</taxon>
        <taxon>Embryophyta</taxon>
        <taxon>Tracheophyta</taxon>
        <taxon>Spermatophyta</taxon>
        <taxon>Magnoliopsida</taxon>
        <taxon>eudicotyledons</taxon>
        <taxon>Gunneridae</taxon>
        <taxon>Pentapetalae</taxon>
        <taxon>rosids</taxon>
        <taxon>malvids</taxon>
        <taxon>Brassicales</taxon>
        <taxon>Brassicaceae</taxon>
        <taxon>Coluteocarpeae</taxon>
        <taxon>Microthlaspi</taxon>
    </lineage>
</organism>
<feature type="domain" description="NYN" evidence="1">
    <location>
        <begin position="7"/>
        <end position="118"/>
    </location>
</feature>
<reference evidence="2" key="1">
    <citation type="submission" date="2020-01" db="EMBL/GenBank/DDBJ databases">
        <authorList>
            <person name="Mishra B."/>
        </authorList>
    </citation>
    <scope>NUCLEOTIDE SEQUENCE [LARGE SCALE GENOMIC DNA]</scope>
</reference>
<dbReference type="EMBL" id="CACVBM020001051">
    <property type="protein sequence ID" value="CAA7026544.1"/>
    <property type="molecule type" value="Genomic_DNA"/>
</dbReference>
<dbReference type="PANTHER" id="PTHR14379:SF22">
    <property type="entry name" value="ENDONUCLEASE OR GLYCOSYL HYDROLASE"/>
    <property type="match status" value="1"/>
</dbReference>
<dbReference type="Proteomes" id="UP000467841">
    <property type="component" value="Unassembled WGS sequence"/>
</dbReference>
<dbReference type="InterPro" id="IPR024768">
    <property type="entry name" value="Marf1"/>
</dbReference>
<protein>
    <recommendedName>
        <fullName evidence="1">NYN domain-containing protein</fullName>
    </recommendedName>
</protein>
<proteinExistence type="predicted"/>
<dbReference type="CDD" id="cd10910">
    <property type="entry name" value="PIN_limkain_b1_N_like"/>
    <property type="match status" value="1"/>
</dbReference>
<evidence type="ECO:0000313" key="2">
    <source>
        <dbReference type="EMBL" id="CAA7026544.1"/>
    </source>
</evidence>
<sequence length="169" mass="18977">MSEMMNTGVWWDMDTCPFPKGFDRYQVRQSIESALENHLPLTSSAIGDVPFTMSAIGDLSRIPEADLEAILSTGFFTKHVTDGSSTSVLMRDMYAWAQNHPPPARVILISDHEDDDFVESRFFESLIAAEYEIIRAYRKLPLVSPNYASSTLTWDDSLLSSVFSSLALK</sequence>
<dbReference type="Pfam" id="PF01936">
    <property type="entry name" value="NYN"/>
    <property type="match status" value="1"/>
</dbReference>
<dbReference type="AlphaFoldDB" id="A0A6D2ICQ8"/>
<dbReference type="PANTHER" id="PTHR14379">
    <property type="entry name" value="LIMKAIN B LKAP"/>
    <property type="match status" value="1"/>
</dbReference>